<evidence type="ECO:0008006" key="5">
    <source>
        <dbReference type="Google" id="ProtNLM"/>
    </source>
</evidence>
<dbReference type="Gene3D" id="1.10.150.750">
    <property type="match status" value="1"/>
</dbReference>
<keyword evidence="4" id="KW-1185">Reference proteome</keyword>
<feature type="compositionally biased region" description="Low complexity" evidence="2">
    <location>
        <begin position="103"/>
        <end position="126"/>
    </location>
</feature>
<evidence type="ECO:0000313" key="4">
    <source>
        <dbReference type="Proteomes" id="UP001437256"/>
    </source>
</evidence>
<evidence type="ECO:0000256" key="2">
    <source>
        <dbReference type="SAM" id="MobiDB-lite"/>
    </source>
</evidence>
<keyword evidence="1" id="KW-0378">Hydrolase</keyword>
<evidence type="ECO:0000313" key="3">
    <source>
        <dbReference type="EMBL" id="KAL0064436.1"/>
    </source>
</evidence>
<sequence>MSSANSQLKDFEVIFFDVYGTLCDWESGIYDGLKPLLSKFPSSAKWTRKEALEAFTAIEADLQVKFPELLYRDLLAKAHEVMEERLRAASGQQVHTTTLEGDPTQPASTSGASTSSSDPASDNDNNPHVAFGNSIKDWPLFPDTTEALRTLAKHYKLCVLSNVDRPSFAYTLAKLSDDEAHPELYQPPSSGSTSGKYWFPQGTPNSKSPFTLILTAQDVGSYKPALHGFEVALGVAREDSHLKGSDRDVKERVLWVAQSLFHDVEPVNKIGVRSVWINRAGAAMGLNAPHNYGWKFNTLGEMADEVSKGSV</sequence>
<dbReference type="Pfam" id="PF00702">
    <property type="entry name" value="Hydrolase"/>
    <property type="match status" value="1"/>
</dbReference>
<evidence type="ECO:0000256" key="1">
    <source>
        <dbReference type="ARBA" id="ARBA00022801"/>
    </source>
</evidence>
<feature type="compositionally biased region" description="Polar residues" evidence="2">
    <location>
        <begin position="90"/>
        <end position="99"/>
    </location>
</feature>
<dbReference type="Proteomes" id="UP001437256">
    <property type="component" value="Unassembled WGS sequence"/>
</dbReference>
<accession>A0ABR2ZS86</accession>
<dbReference type="InterPro" id="IPR023214">
    <property type="entry name" value="HAD_sf"/>
</dbReference>
<dbReference type="EMBL" id="JBBXMP010000062">
    <property type="protein sequence ID" value="KAL0064436.1"/>
    <property type="molecule type" value="Genomic_DNA"/>
</dbReference>
<proteinExistence type="predicted"/>
<protein>
    <recommendedName>
        <fullName evidence="5">Haloacid dehalogenase</fullName>
    </recommendedName>
</protein>
<organism evidence="3 4">
    <name type="scientific">Marasmius tenuissimus</name>
    <dbReference type="NCBI Taxonomy" id="585030"/>
    <lineage>
        <taxon>Eukaryota</taxon>
        <taxon>Fungi</taxon>
        <taxon>Dikarya</taxon>
        <taxon>Basidiomycota</taxon>
        <taxon>Agaricomycotina</taxon>
        <taxon>Agaricomycetes</taxon>
        <taxon>Agaricomycetidae</taxon>
        <taxon>Agaricales</taxon>
        <taxon>Marasmiineae</taxon>
        <taxon>Marasmiaceae</taxon>
        <taxon>Marasmius</taxon>
    </lineage>
</organism>
<dbReference type="PANTHER" id="PTHR43316:SF9">
    <property type="entry name" value="ACID DEHALOGENASE, PUTATIVE (AFU_ORTHOLOGUE AFUA_6G14460)-RELATED"/>
    <property type="match status" value="1"/>
</dbReference>
<dbReference type="Gene3D" id="3.40.50.1000">
    <property type="entry name" value="HAD superfamily/HAD-like"/>
    <property type="match status" value="1"/>
</dbReference>
<dbReference type="InterPro" id="IPR036412">
    <property type="entry name" value="HAD-like_sf"/>
</dbReference>
<dbReference type="SUPFAM" id="SSF56784">
    <property type="entry name" value="HAD-like"/>
    <property type="match status" value="1"/>
</dbReference>
<feature type="region of interest" description="Disordered" evidence="2">
    <location>
        <begin position="87"/>
        <end position="129"/>
    </location>
</feature>
<reference evidence="3 4" key="1">
    <citation type="submission" date="2024-05" db="EMBL/GenBank/DDBJ databases">
        <title>A draft genome resource for the thread blight pathogen Marasmius tenuissimus strain MS-2.</title>
        <authorList>
            <person name="Yulfo-Soto G.E."/>
            <person name="Baruah I.K."/>
            <person name="Amoako-Attah I."/>
            <person name="Bukari Y."/>
            <person name="Meinhardt L.W."/>
            <person name="Bailey B.A."/>
            <person name="Cohen S.P."/>
        </authorList>
    </citation>
    <scope>NUCLEOTIDE SEQUENCE [LARGE SCALE GENOMIC DNA]</scope>
    <source>
        <strain evidence="3 4">MS-2</strain>
    </source>
</reference>
<comment type="caution">
    <text evidence="3">The sequence shown here is derived from an EMBL/GenBank/DDBJ whole genome shotgun (WGS) entry which is preliminary data.</text>
</comment>
<gene>
    <name evidence="3" type="ORF">AAF712_008600</name>
</gene>
<dbReference type="InterPro" id="IPR051540">
    <property type="entry name" value="S-2-haloacid_dehalogenase"/>
</dbReference>
<name>A0ABR2ZS86_9AGAR</name>
<dbReference type="PANTHER" id="PTHR43316">
    <property type="entry name" value="HYDROLASE, HALOACID DELAHOGENASE-RELATED"/>
    <property type="match status" value="1"/>
</dbReference>